<gene>
    <name evidence="6" type="ORF">FRX48_09801</name>
</gene>
<name>A0A5M8PBU0_9LECA</name>
<dbReference type="Proteomes" id="UP000324767">
    <property type="component" value="Unassembled WGS sequence"/>
</dbReference>
<protein>
    <submittedName>
        <fullName evidence="6">Prenyltransferase family</fullName>
    </submittedName>
</protein>
<dbReference type="OrthoDB" id="434972at2759"/>
<feature type="transmembrane region" description="Helical" evidence="5">
    <location>
        <begin position="183"/>
        <end position="204"/>
    </location>
</feature>
<feature type="transmembrane region" description="Helical" evidence="5">
    <location>
        <begin position="142"/>
        <end position="160"/>
    </location>
</feature>
<evidence type="ECO:0000256" key="3">
    <source>
        <dbReference type="ARBA" id="ARBA00022989"/>
    </source>
</evidence>
<feature type="transmembrane region" description="Helical" evidence="5">
    <location>
        <begin position="258"/>
        <end position="278"/>
    </location>
</feature>
<dbReference type="InterPro" id="IPR050475">
    <property type="entry name" value="Prenyltransferase_related"/>
</dbReference>
<dbReference type="EMBL" id="VXIT01000029">
    <property type="protein sequence ID" value="KAA6406410.1"/>
    <property type="molecule type" value="Genomic_DNA"/>
</dbReference>
<evidence type="ECO:0000256" key="2">
    <source>
        <dbReference type="ARBA" id="ARBA00022692"/>
    </source>
</evidence>
<reference evidence="6 7" key="1">
    <citation type="submission" date="2019-09" db="EMBL/GenBank/DDBJ databases">
        <title>The hologenome of the rock-dwelling lichen Lasallia pustulata.</title>
        <authorList>
            <person name="Greshake Tzovaras B."/>
            <person name="Segers F."/>
            <person name="Bicker A."/>
            <person name="Dal Grande F."/>
            <person name="Otte J."/>
            <person name="Hankeln T."/>
            <person name="Schmitt I."/>
            <person name="Ebersberger I."/>
        </authorList>
    </citation>
    <scope>NUCLEOTIDE SEQUENCE [LARGE SCALE GENOMIC DNA]</scope>
    <source>
        <strain evidence="6">A1-1</strain>
    </source>
</reference>
<accession>A0A5M8PBU0</accession>
<dbReference type="PANTHER" id="PTHR42723:SF1">
    <property type="entry name" value="CHLOROPHYLL SYNTHASE, CHLOROPLASTIC"/>
    <property type="match status" value="1"/>
</dbReference>
<feature type="transmembrane region" description="Helical" evidence="5">
    <location>
        <begin position="311"/>
        <end position="328"/>
    </location>
</feature>
<organism evidence="6 7">
    <name type="scientific">Lasallia pustulata</name>
    <dbReference type="NCBI Taxonomy" id="136370"/>
    <lineage>
        <taxon>Eukaryota</taxon>
        <taxon>Fungi</taxon>
        <taxon>Dikarya</taxon>
        <taxon>Ascomycota</taxon>
        <taxon>Pezizomycotina</taxon>
        <taxon>Lecanoromycetes</taxon>
        <taxon>OSLEUM clade</taxon>
        <taxon>Umbilicariomycetidae</taxon>
        <taxon>Umbilicariales</taxon>
        <taxon>Umbilicariaceae</taxon>
        <taxon>Lasallia</taxon>
    </lineage>
</organism>
<evidence type="ECO:0000256" key="5">
    <source>
        <dbReference type="SAM" id="Phobius"/>
    </source>
</evidence>
<dbReference type="PANTHER" id="PTHR42723">
    <property type="entry name" value="CHLOROPHYLL SYNTHASE"/>
    <property type="match status" value="1"/>
</dbReference>
<dbReference type="InterPro" id="IPR000537">
    <property type="entry name" value="UbiA_prenyltransferase"/>
</dbReference>
<evidence type="ECO:0000256" key="4">
    <source>
        <dbReference type="ARBA" id="ARBA00023136"/>
    </source>
</evidence>
<keyword evidence="3 5" id="KW-1133">Transmembrane helix</keyword>
<keyword evidence="2 5" id="KW-0812">Transmembrane</keyword>
<comment type="subcellular location">
    <subcellularLocation>
        <location evidence="1">Membrane</location>
        <topology evidence="1">Multi-pass membrane protein</topology>
    </subcellularLocation>
</comment>
<proteinExistence type="predicted"/>
<comment type="caution">
    <text evidence="6">The sequence shown here is derived from an EMBL/GenBank/DDBJ whole genome shotgun (WGS) entry which is preliminary data.</text>
</comment>
<evidence type="ECO:0000313" key="6">
    <source>
        <dbReference type="EMBL" id="KAA6406410.1"/>
    </source>
</evidence>
<dbReference type="GO" id="GO:0016765">
    <property type="term" value="F:transferase activity, transferring alkyl or aryl (other than methyl) groups"/>
    <property type="evidence" value="ECO:0007669"/>
    <property type="project" value="InterPro"/>
</dbReference>
<feature type="transmembrane region" description="Helical" evidence="5">
    <location>
        <begin position="285"/>
        <end position="305"/>
    </location>
</feature>
<dbReference type="AlphaFoldDB" id="A0A5M8PBU0"/>
<dbReference type="Gene3D" id="1.10.357.140">
    <property type="entry name" value="UbiA prenyltransferase"/>
    <property type="match status" value="1"/>
</dbReference>
<keyword evidence="4 5" id="KW-0472">Membrane</keyword>
<keyword evidence="6" id="KW-0808">Transferase</keyword>
<dbReference type="Pfam" id="PF01040">
    <property type="entry name" value="UbiA"/>
    <property type="match status" value="1"/>
</dbReference>
<dbReference type="InterPro" id="IPR044878">
    <property type="entry name" value="UbiA_sf"/>
</dbReference>
<dbReference type="GO" id="GO:0016020">
    <property type="term" value="C:membrane"/>
    <property type="evidence" value="ECO:0007669"/>
    <property type="project" value="UniProtKB-SubCell"/>
</dbReference>
<evidence type="ECO:0000313" key="7">
    <source>
        <dbReference type="Proteomes" id="UP000324767"/>
    </source>
</evidence>
<evidence type="ECO:0000256" key="1">
    <source>
        <dbReference type="ARBA" id="ARBA00004141"/>
    </source>
</evidence>
<sequence length="346" mass="38689">MASLKSQTIGGDRYSIKIEGELNASSQVSDESQRPRNPFSPWVFARTLWLFTESDFATFVVPDTLFGICSALAGPVLTANESPDLLAILLRLPQVLFYNWANLLIFDLANQRLPEAVEEDRLNKPWRPLPTGRITDSQTRRLLLVSLPIVLAVNWLLGAWKETAFLYSLSWMYNDLKGGDEDFIVRNMIIGLGFGLYNGGSLSIACGSGQSITISGYRWVALISCVIFTTMHVQDMKDQVGDQVRGRRTVPLSLGDTAARWTIAIPMAVWSVVCPFYLGLEPLGYFVPCGLGSLIVARILVLQGVEYDRNTWKFWALWICFLYMLPLLKSPQVRLLSWMSFATGGS</sequence>
<dbReference type="CDD" id="cd13965">
    <property type="entry name" value="PT_UbiA_3"/>
    <property type="match status" value="1"/>
</dbReference>